<accession>A0A4Q2REJ4</accession>
<dbReference type="Proteomes" id="UP000289411">
    <property type="component" value="Unassembled WGS sequence"/>
</dbReference>
<feature type="signal peptide" evidence="1">
    <location>
        <begin position="1"/>
        <end position="25"/>
    </location>
</feature>
<comment type="caution">
    <text evidence="2">The sequence shown here is derived from an EMBL/GenBank/DDBJ whole genome shotgun (WGS) entry which is preliminary data.</text>
</comment>
<protein>
    <submittedName>
        <fullName evidence="2">Uncharacterized protein</fullName>
    </submittedName>
</protein>
<gene>
    <name evidence="2" type="ORF">D3272_08360</name>
</gene>
<keyword evidence="1" id="KW-0732">Signal</keyword>
<organism evidence="2 3">
    <name type="scientific">Lichenibacterium ramalinae</name>
    <dbReference type="NCBI Taxonomy" id="2316527"/>
    <lineage>
        <taxon>Bacteria</taxon>
        <taxon>Pseudomonadati</taxon>
        <taxon>Pseudomonadota</taxon>
        <taxon>Alphaproteobacteria</taxon>
        <taxon>Hyphomicrobiales</taxon>
        <taxon>Lichenihabitantaceae</taxon>
        <taxon>Lichenibacterium</taxon>
    </lineage>
</organism>
<evidence type="ECO:0000313" key="3">
    <source>
        <dbReference type="Proteomes" id="UP000289411"/>
    </source>
</evidence>
<proteinExistence type="predicted"/>
<evidence type="ECO:0000256" key="1">
    <source>
        <dbReference type="SAM" id="SignalP"/>
    </source>
</evidence>
<evidence type="ECO:0000313" key="2">
    <source>
        <dbReference type="EMBL" id="RYB05613.1"/>
    </source>
</evidence>
<keyword evidence="3" id="KW-1185">Reference proteome</keyword>
<name>A0A4Q2REJ4_9HYPH</name>
<dbReference type="AlphaFoldDB" id="A0A4Q2REJ4"/>
<reference evidence="2 3" key="1">
    <citation type="submission" date="2018-09" db="EMBL/GenBank/DDBJ databases">
        <authorList>
            <person name="Grouzdev D.S."/>
            <person name="Krutkina M.S."/>
        </authorList>
    </citation>
    <scope>NUCLEOTIDE SEQUENCE [LARGE SCALE GENOMIC DNA]</scope>
    <source>
        <strain evidence="2 3">RmlP001</strain>
    </source>
</reference>
<feature type="chain" id="PRO_5020370668" evidence="1">
    <location>
        <begin position="26"/>
        <end position="95"/>
    </location>
</feature>
<reference evidence="2 3" key="2">
    <citation type="submission" date="2019-02" db="EMBL/GenBank/DDBJ databases">
        <title>'Lichenibacterium ramalinii' gen. nov. sp. nov., 'Lichenibacterium minor' gen. nov. sp. nov.</title>
        <authorList>
            <person name="Pankratov T."/>
        </authorList>
    </citation>
    <scope>NUCLEOTIDE SEQUENCE [LARGE SCALE GENOMIC DNA]</scope>
    <source>
        <strain evidence="2 3">RmlP001</strain>
    </source>
</reference>
<dbReference type="RefSeq" id="WP_129218717.1">
    <property type="nucleotide sequence ID" value="NZ_QYBC01000006.1"/>
</dbReference>
<sequence>MKPVRNLLLAAAVLVAAAPAGPAVAIPALPPLPWRAPAVVPVQLVCGPYRCFRRPFWRYGNGRGFFPMRRFGPPPVRRFGYRPFGFGRFARPRRW</sequence>
<dbReference type="EMBL" id="QYBC01000006">
    <property type="protein sequence ID" value="RYB05613.1"/>
    <property type="molecule type" value="Genomic_DNA"/>
</dbReference>